<accession>A0A6J7QUM0</accession>
<reference evidence="2" key="1">
    <citation type="submission" date="2020-05" db="EMBL/GenBank/DDBJ databases">
        <authorList>
            <person name="Chiriac C."/>
            <person name="Salcher M."/>
            <person name="Ghai R."/>
            <person name="Kavagutti S V."/>
        </authorList>
    </citation>
    <scope>NUCLEOTIDE SEQUENCE</scope>
</reference>
<dbReference type="AlphaFoldDB" id="A0A6J7QUM0"/>
<dbReference type="EMBL" id="CAFBPD010000266">
    <property type="protein sequence ID" value="CAB5021418.1"/>
    <property type="molecule type" value="Genomic_DNA"/>
</dbReference>
<evidence type="ECO:0000313" key="2">
    <source>
        <dbReference type="EMBL" id="CAB5021418.1"/>
    </source>
</evidence>
<proteinExistence type="predicted"/>
<protein>
    <submittedName>
        <fullName evidence="2">Unannotated protein</fullName>
    </submittedName>
</protein>
<organism evidence="2">
    <name type="scientific">freshwater metagenome</name>
    <dbReference type="NCBI Taxonomy" id="449393"/>
    <lineage>
        <taxon>unclassified sequences</taxon>
        <taxon>metagenomes</taxon>
        <taxon>ecological metagenomes</taxon>
    </lineage>
</organism>
<feature type="region of interest" description="Disordered" evidence="1">
    <location>
        <begin position="90"/>
        <end position="110"/>
    </location>
</feature>
<name>A0A6J7QUM0_9ZZZZ</name>
<sequence>MLDVDVENLTGIARIIADEPGNSLLEIAAIAESVDRGLGDRKSLLDIFEDHRGHLRIEAVHSIGIGGESNGKVLISGHAGGPFGWSASRWGNRGSARRQSTCQRAPEHRC</sequence>
<evidence type="ECO:0000256" key="1">
    <source>
        <dbReference type="SAM" id="MobiDB-lite"/>
    </source>
</evidence>
<gene>
    <name evidence="2" type="ORF">UFOPK4061_01419</name>
</gene>